<organism evidence="1">
    <name type="scientific">Myoviridae sp. ctZDd15</name>
    <dbReference type="NCBI Taxonomy" id="2826664"/>
    <lineage>
        <taxon>Viruses</taxon>
        <taxon>Duplodnaviria</taxon>
        <taxon>Heunggongvirae</taxon>
        <taxon>Uroviricota</taxon>
        <taxon>Caudoviricetes</taxon>
    </lineage>
</organism>
<dbReference type="EMBL" id="BK014788">
    <property type="protein sequence ID" value="DAD75731.1"/>
    <property type="molecule type" value="Genomic_DNA"/>
</dbReference>
<reference evidence="1" key="1">
    <citation type="journal article" date="2021" name="Proc. Natl. Acad. Sci. U.S.A.">
        <title>A Catalog of Tens of Thousands of Viruses from Human Metagenomes Reveals Hidden Associations with Chronic Diseases.</title>
        <authorList>
            <person name="Tisza M.J."/>
            <person name="Buck C.B."/>
        </authorList>
    </citation>
    <scope>NUCLEOTIDE SEQUENCE</scope>
    <source>
        <strain evidence="1">CtZDd15</strain>
    </source>
</reference>
<protein>
    <submittedName>
        <fullName evidence="1">Uncharacterized protein</fullName>
    </submittedName>
</protein>
<accession>A0A8S5M0X6</accession>
<sequence>MIANPMIQGGGGNTHALTVGGKQFDFTAGMTWADVAENYPGSFSVSGVEVKYQNGRVFYPGDKTSVKTVELVTNIIYSNPQSGGGMD</sequence>
<evidence type="ECO:0000313" key="1">
    <source>
        <dbReference type="EMBL" id="DAD75731.1"/>
    </source>
</evidence>
<name>A0A8S5M0X6_9CAUD</name>
<proteinExistence type="predicted"/>